<dbReference type="EMBL" id="CDMC01000001">
    <property type="protein sequence ID" value="CEL00403.1"/>
    <property type="molecule type" value="Genomic_DNA"/>
</dbReference>
<evidence type="ECO:0000259" key="8">
    <source>
        <dbReference type="PROSITE" id="PS51405"/>
    </source>
</evidence>
<evidence type="ECO:0000256" key="1">
    <source>
        <dbReference type="ARBA" id="ARBA00001970"/>
    </source>
</evidence>
<protein>
    <recommendedName>
        <fullName evidence="8">Heme haloperoxidase family profile domain-containing protein</fullName>
    </recommendedName>
</protein>
<dbReference type="GO" id="GO:0004601">
    <property type="term" value="F:peroxidase activity"/>
    <property type="evidence" value="ECO:0007669"/>
    <property type="project" value="UniProtKB-KW"/>
</dbReference>
<comment type="cofactor">
    <cofactor evidence="1">
        <name>heme b</name>
        <dbReference type="ChEBI" id="CHEBI:60344"/>
    </cofactor>
</comment>
<proteinExistence type="inferred from homology"/>
<dbReference type="SUPFAM" id="SSF47571">
    <property type="entry name" value="Cloroperoxidase"/>
    <property type="match status" value="1"/>
</dbReference>
<evidence type="ECO:0000256" key="7">
    <source>
        <dbReference type="ARBA" id="ARBA00025795"/>
    </source>
</evidence>
<name>A0A0U5FMB1_ASPCI</name>
<sequence length="299" mass="33093">MADYYNTGLGIFKRLIKASAKVVSLAVFAVQLRARDLIWTLINLVARNRPAGGVIPPGYPGHGGDWPKYIAPNLESDTRSPCPGLNNLANHGILPRNGKHLTYRQMAHTIQHAYNLSPTLAERLTAAAKQIDQGRGWIDLHDLNALNVIQHDASFTRHDIAFCPDQSSPDRDLVERLLAHASNGHSLSLADIAYYSGLRRAESKHSNGEYSLAHSFRHKYFGSGNGALISAVFGGDVKDLRVWLGEERFPAGWEPKNREALGYTIVQSQASTLLIEFSIDEEQQLRRGDELSSPAKLHE</sequence>
<keyword evidence="10" id="KW-1185">Reference proteome</keyword>
<feature type="domain" description="Heme haloperoxidase family profile" evidence="8">
    <location>
        <begin position="65"/>
        <end position="270"/>
    </location>
</feature>
<gene>
    <name evidence="9" type="ORF">ASPCAL00005</name>
</gene>
<dbReference type="OrthoDB" id="407298at2759"/>
<dbReference type="PROSITE" id="PS51405">
    <property type="entry name" value="HEME_HALOPEROXIDASE"/>
    <property type="match status" value="1"/>
</dbReference>
<evidence type="ECO:0000256" key="6">
    <source>
        <dbReference type="ARBA" id="ARBA00023004"/>
    </source>
</evidence>
<evidence type="ECO:0000313" key="10">
    <source>
        <dbReference type="Proteomes" id="UP000054771"/>
    </source>
</evidence>
<evidence type="ECO:0000256" key="2">
    <source>
        <dbReference type="ARBA" id="ARBA00022559"/>
    </source>
</evidence>
<dbReference type="GO" id="GO:0046872">
    <property type="term" value="F:metal ion binding"/>
    <property type="evidence" value="ECO:0007669"/>
    <property type="project" value="UniProtKB-KW"/>
</dbReference>
<evidence type="ECO:0000256" key="4">
    <source>
        <dbReference type="ARBA" id="ARBA00022723"/>
    </source>
</evidence>
<dbReference type="Proteomes" id="UP000054771">
    <property type="component" value="Unassembled WGS sequence"/>
</dbReference>
<reference evidence="10" key="1">
    <citation type="journal article" date="2016" name="Genome Announc.">
        <title>Draft genome sequences of fungus Aspergillus calidoustus.</title>
        <authorList>
            <person name="Horn F."/>
            <person name="Linde J."/>
            <person name="Mattern D.J."/>
            <person name="Walther G."/>
            <person name="Guthke R."/>
            <person name="Scherlach K."/>
            <person name="Martin K."/>
            <person name="Brakhage A.A."/>
            <person name="Petzke L."/>
            <person name="Valiante V."/>
        </authorList>
    </citation>
    <scope>NUCLEOTIDE SEQUENCE [LARGE SCALE GENOMIC DNA]</scope>
    <source>
        <strain evidence="10">SF006504</strain>
    </source>
</reference>
<evidence type="ECO:0000256" key="5">
    <source>
        <dbReference type="ARBA" id="ARBA00023002"/>
    </source>
</evidence>
<keyword evidence="6" id="KW-0408">Iron</keyword>
<evidence type="ECO:0000256" key="3">
    <source>
        <dbReference type="ARBA" id="ARBA00022617"/>
    </source>
</evidence>
<dbReference type="PANTHER" id="PTHR33577">
    <property type="entry name" value="STERIGMATOCYSTIN BIOSYNTHESIS PEROXIDASE STCC-RELATED"/>
    <property type="match status" value="1"/>
</dbReference>
<dbReference type="Pfam" id="PF01328">
    <property type="entry name" value="Peroxidase_2"/>
    <property type="match status" value="1"/>
</dbReference>
<dbReference type="OMA" id="NFAPTFC"/>
<dbReference type="Gene3D" id="1.10.489.10">
    <property type="entry name" value="Chloroperoxidase-like"/>
    <property type="match status" value="1"/>
</dbReference>
<dbReference type="InterPro" id="IPR000028">
    <property type="entry name" value="Chloroperoxidase"/>
</dbReference>
<comment type="similarity">
    <text evidence="7">Belongs to the chloroperoxidase family.</text>
</comment>
<keyword evidence="2" id="KW-0575">Peroxidase</keyword>
<dbReference type="AlphaFoldDB" id="A0A0U5FMB1"/>
<keyword evidence="4" id="KW-0479">Metal-binding</keyword>
<dbReference type="InterPro" id="IPR036851">
    <property type="entry name" value="Chloroperoxidase-like_sf"/>
</dbReference>
<dbReference type="STRING" id="454130.A0A0U5FMB1"/>
<accession>A0A0U5FMB1</accession>
<evidence type="ECO:0000313" key="9">
    <source>
        <dbReference type="EMBL" id="CEL00403.1"/>
    </source>
</evidence>
<keyword evidence="5" id="KW-0560">Oxidoreductase</keyword>
<dbReference type="PANTHER" id="PTHR33577:SF18">
    <property type="entry name" value="HEME HALOPEROXIDASE FAMILY PROFILE DOMAIN-CONTAINING PROTEIN"/>
    <property type="match status" value="1"/>
</dbReference>
<organism evidence="9 10">
    <name type="scientific">Aspergillus calidoustus</name>
    <dbReference type="NCBI Taxonomy" id="454130"/>
    <lineage>
        <taxon>Eukaryota</taxon>
        <taxon>Fungi</taxon>
        <taxon>Dikarya</taxon>
        <taxon>Ascomycota</taxon>
        <taxon>Pezizomycotina</taxon>
        <taxon>Eurotiomycetes</taxon>
        <taxon>Eurotiomycetidae</taxon>
        <taxon>Eurotiales</taxon>
        <taxon>Aspergillaceae</taxon>
        <taxon>Aspergillus</taxon>
        <taxon>Aspergillus subgen. Nidulantes</taxon>
    </lineage>
</organism>
<keyword evidence="3" id="KW-0349">Heme</keyword>